<dbReference type="OrthoDB" id="9815195at2"/>
<name>A0A2T3J2W1_9GAMM</name>
<evidence type="ECO:0000313" key="2">
    <source>
        <dbReference type="EMBL" id="PSU35629.1"/>
    </source>
</evidence>
<proteinExistence type="predicted"/>
<comment type="caution">
    <text evidence="2">The sequence shown here is derived from an EMBL/GenBank/DDBJ whole genome shotgun (WGS) entry which is preliminary data.</text>
</comment>
<accession>A0A2T3J2W1</accession>
<keyword evidence="1" id="KW-0732">Signal</keyword>
<sequence>MLMIKKILLTLLFSSLVQAGTIEEHIEDLATEVYTMASLDGVIDYALLKEGVEAYMTKGTGANPNLVIIDFRRPSHEKRFYVVDLANKKLKYHTYTTHGIESGGAYAERFSNTVNSKQTSLGVFKTAETYYGKYGYSLRLDGLSEGVNDNARRRYIVIHGAKYASPDFLASNNFIGWSWGCPALPPEKNREIIDLIKGGSIILAANEEMVGRDLSPPSLLASNSYHERAESNNRMVISR</sequence>
<reference evidence="2 3" key="1">
    <citation type="submission" date="2018-03" db="EMBL/GenBank/DDBJ databases">
        <title>Whole genome sequencing of Histamine producing bacteria.</title>
        <authorList>
            <person name="Butler K."/>
        </authorList>
    </citation>
    <scope>NUCLEOTIDE SEQUENCE [LARGE SCALE GENOMIC DNA]</scope>
    <source>
        <strain evidence="2 3">JCM 13586</strain>
    </source>
</reference>
<evidence type="ECO:0000256" key="1">
    <source>
        <dbReference type="SAM" id="SignalP"/>
    </source>
</evidence>
<dbReference type="EMBL" id="PYMH01000001">
    <property type="protein sequence ID" value="PSU35629.1"/>
    <property type="molecule type" value="Genomic_DNA"/>
</dbReference>
<keyword evidence="3" id="KW-1185">Reference proteome</keyword>
<dbReference type="PANTHER" id="PTHR38477:SF1">
    <property type="entry name" value="MUREIN L,D-TRANSPEPTIDASE CATALYTIC DOMAIN FAMILY PROTEIN"/>
    <property type="match status" value="1"/>
</dbReference>
<dbReference type="Proteomes" id="UP000241222">
    <property type="component" value="Unassembled WGS sequence"/>
</dbReference>
<gene>
    <name evidence="2" type="ORF">C9I99_00995</name>
</gene>
<dbReference type="Pfam" id="PF13645">
    <property type="entry name" value="YkuD_2"/>
    <property type="match status" value="1"/>
</dbReference>
<dbReference type="InterPro" id="IPR032676">
    <property type="entry name" value="YkuD_2"/>
</dbReference>
<evidence type="ECO:0000313" key="3">
    <source>
        <dbReference type="Proteomes" id="UP000241222"/>
    </source>
</evidence>
<feature type="signal peptide" evidence="1">
    <location>
        <begin position="1"/>
        <end position="19"/>
    </location>
</feature>
<organism evidence="2 3">
    <name type="scientific">Photobacterium lutimaris</name>
    <dbReference type="NCBI Taxonomy" id="388278"/>
    <lineage>
        <taxon>Bacteria</taxon>
        <taxon>Pseudomonadati</taxon>
        <taxon>Pseudomonadota</taxon>
        <taxon>Gammaproteobacteria</taxon>
        <taxon>Vibrionales</taxon>
        <taxon>Vibrionaceae</taxon>
        <taxon>Photobacterium</taxon>
    </lineage>
</organism>
<feature type="chain" id="PRO_5015644111" evidence="1">
    <location>
        <begin position="20"/>
        <end position="239"/>
    </location>
</feature>
<protein>
    <submittedName>
        <fullName evidence="2">Peptidase</fullName>
    </submittedName>
</protein>
<dbReference type="AlphaFoldDB" id="A0A2T3J2W1"/>
<dbReference type="PANTHER" id="PTHR38477">
    <property type="entry name" value="HYPOTHETICAL EXPORTED PROTEIN"/>
    <property type="match status" value="1"/>
</dbReference>